<comment type="caution">
    <text evidence="7">The sequence shown here is derived from an EMBL/GenBank/DDBJ whole genome shotgun (WGS) entry which is preliminary data.</text>
</comment>
<dbReference type="InterPro" id="IPR002347">
    <property type="entry name" value="SDR_fam"/>
</dbReference>
<reference evidence="7" key="1">
    <citation type="submission" date="2021-02" db="EMBL/GenBank/DDBJ databases">
        <title>Genome-Resolved Metagenomics of a Microbial Community Performing Photosynthetic Biological Nutrient Removal.</title>
        <authorList>
            <person name="Mcdaniel E.A."/>
        </authorList>
    </citation>
    <scope>NUCLEOTIDE SEQUENCE</scope>
    <source>
        <strain evidence="7">UWPOB_OBS1</strain>
    </source>
</reference>
<dbReference type="PRINTS" id="PR00081">
    <property type="entry name" value="GDHRDH"/>
</dbReference>
<dbReference type="Pfam" id="PF00106">
    <property type="entry name" value="adh_short"/>
    <property type="match status" value="1"/>
</dbReference>
<dbReference type="InterPro" id="IPR036291">
    <property type="entry name" value="NAD(P)-bd_dom_sf"/>
</dbReference>
<proteinExistence type="inferred from homology"/>
<dbReference type="NCBIfam" id="NF006133">
    <property type="entry name" value="PRK08278.1"/>
    <property type="match status" value="1"/>
</dbReference>
<evidence type="ECO:0000313" key="8">
    <source>
        <dbReference type="Proteomes" id="UP000664277"/>
    </source>
</evidence>
<dbReference type="PRINTS" id="PR00080">
    <property type="entry name" value="SDRFAMILY"/>
</dbReference>
<accession>A0A8J7P9L4</accession>
<dbReference type="AlphaFoldDB" id="A0A8J7P9L4"/>
<evidence type="ECO:0000256" key="4">
    <source>
        <dbReference type="ARBA" id="ARBA00023002"/>
    </source>
</evidence>
<dbReference type="SUPFAM" id="SSF51735">
    <property type="entry name" value="NAD(P)-binding Rossmann-fold domains"/>
    <property type="match status" value="1"/>
</dbReference>
<dbReference type="InterPro" id="IPR020904">
    <property type="entry name" value="Sc_DH/Rdtase_CS"/>
</dbReference>
<evidence type="ECO:0000313" key="7">
    <source>
        <dbReference type="EMBL" id="MBN8662224.1"/>
    </source>
</evidence>
<dbReference type="Gene3D" id="3.40.50.720">
    <property type="entry name" value="NAD(P)-binding Rossmann-like Domain"/>
    <property type="match status" value="1"/>
</dbReference>
<protein>
    <submittedName>
        <fullName evidence="7">NAD(P)-dependent oxidoreductase</fullName>
    </submittedName>
</protein>
<dbReference type="Proteomes" id="UP000664277">
    <property type="component" value="Unassembled WGS sequence"/>
</dbReference>
<dbReference type="PANTHER" id="PTHR42808:SF3">
    <property type="entry name" value="HYDROXYSTEROID DEHYDROGENASE-LIKE PROTEIN 2"/>
    <property type="match status" value="1"/>
</dbReference>
<dbReference type="InterPro" id="IPR051935">
    <property type="entry name" value="HSDL2"/>
</dbReference>
<dbReference type="PROSITE" id="PS00061">
    <property type="entry name" value="ADH_SHORT"/>
    <property type="match status" value="1"/>
</dbReference>
<keyword evidence="5" id="KW-0576">Peroxisome</keyword>
<sequence>MSLKNKVIFVTGASRGIGLAIALRAARDGARIAVCAKTVSEDSRLPGTIYTAAKEIEEAGGHALAIQLDVRDEEQVRHAMQRTVEAFGGIDIVVNNAGAIQLSNTENTEMKRYDLMHSINARAVFMVTKYALPHLKKSSNAHVLNLSPPINLDPGWFAENVAYTVSKYGMSLYTLGMSREFKKYRIAVNSLWPETAIDTSAVRNLLGGEASVKRSRKADIMADAAHYIFQQDAASFTGQFLLDGEVLKLSGVEDLSHYSCVPGNELLSDFFIGAAPEKVKF</sequence>
<evidence type="ECO:0000256" key="2">
    <source>
        <dbReference type="ARBA" id="ARBA00006484"/>
    </source>
</evidence>
<gene>
    <name evidence="7" type="ORF">J0M35_17780</name>
</gene>
<evidence type="ECO:0000256" key="6">
    <source>
        <dbReference type="RuleBase" id="RU000363"/>
    </source>
</evidence>
<dbReference type="GO" id="GO:0016491">
    <property type="term" value="F:oxidoreductase activity"/>
    <property type="evidence" value="ECO:0007669"/>
    <property type="project" value="UniProtKB-KW"/>
</dbReference>
<organism evidence="7 8">
    <name type="scientific">Candidatus Obscuribacter phosphatis</name>
    <dbReference type="NCBI Taxonomy" id="1906157"/>
    <lineage>
        <taxon>Bacteria</taxon>
        <taxon>Bacillati</taxon>
        <taxon>Candidatus Melainabacteria</taxon>
        <taxon>Candidatus Obscuribacterales</taxon>
        <taxon>Candidatus Obscuribacteraceae</taxon>
        <taxon>Candidatus Obscuribacter</taxon>
    </lineage>
</organism>
<dbReference type="FunFam" id="3.40.50.720:FF:000301">
    <property type="entry name" value="Hydroxysteroid dehydrogenase like 2"/>
    <property type="match status" value="1"/>
</dbReference>
<name>A0A8J7P9L4_9BACT</name>
<evidence type="ECO:0000256" key="1">
    <source>
        <dbReference type="ARBA" id="ARBA00004275"/>
    </source>
</evidence>
<comment type="similarity">
    <text evidence="2 6">Belongs to the short-chain dehydrogenases/reductases (SDR) family.</text>
</comment>
<dbReference type="EMBL" id="JAFLCK010000033">
    <property type="protein sequence ID" value="MBN8662224.1"/>
    <property type="molecule type" value="Genomic_DNA"/>
</dbReference>
<keyword evidence="4" id="KW-0560">Oxidoreductase</keyword>
<evidence type="ECO:0000256" key="5">
    <source>
        <dbReference type="ARBA" id="ARBA00023140"/>
    </source>
</evidence>
<keyword evidence="3" id="KW-0521">NADP</keyword>
<comment type="subcellular location">
    <subcellularLocation>
        <location evidence="1">Peroxisome</location>
    </subcellularLocation>
</comment>
<evidence type="ECO:0000256" key="3">
    <source>
        <dbReference type="ARBA" id="ARBA00022857"/>
    </source>
</evidence>
<dbReference type="PANTHER" id="PTHR42808">
    <property type="entry name" value="HYDROXYSTEROID DEHYDROGENASE-LIKE PROTEIN 2"/>
    <property type="match status" value="1"/>
</dbReference>